<evidence type="ECO:0000256" key="1">
    <source>
        <dbReference type="SAM" id="MobiDB-lite"/>
    </source>
</evidence>
<dbReference type="Proteomes" id="UP000298050">
    <property type="component" value="Unassembled WGS sequence"/>
</dbReference>
<dbReference type="RefSeq" id="WP_135443465.1">
    <property type="nucleotide sequence ID" value="NZ_SRLE01000007.1"/>
</dbReference>
<dbReference type="InterPro" id="IPR021549">
    <property type="entry name" value="DUF2894"/>
</dbReference>
<reference evidence="2 3" key="1">
    <citation type="submission" date="2019-04" db="EMBL/GenBank/DDBJ databases">
        <title>Taxonomy of novel Haliea sp. from mangrove soil of West Coast of India.</title>
        <authorList>
            <person name="Verma A."/>
            <person name="Kumar P."/>
            <person name="Krishnamurthi S."/>
        </authorList>
    </citation>
    <scope>NUCLEOTIDE SEQUENCE [LARGE SCALE GENOMIC DNA]</scope>
    <source>
        <strain evidence="2 3">SAOS-164</strain>
    </source>
</reference>
<accession>A0A4Z0M1Q0</accession>
<sequence length="273" mass="29340">MAEGPAGTQAQDVDPLAAQLPEGAQPSTALQLPAALPQVAELALDEALQALRTVGAGRFDAARFAYLEALVARAQAAQGELASWFEQRAREALGRYTEQAEQAREDWASRARELFDAVPALAPAINAALADWDGRALARLEHSCRQQPAPGPLLALVTQIEALHADSPLDEGGSSLEGDLRQQERAVLAEFGAGLASPELRSARSYRQRMQRSGAQRLLAQSVAEAPQESGPLNPQKLVTRALASMQELSPQCSARYVTWLNTLLYLEQLGDN</sequence>
<dbReference type="OrthoDB" id="6025757at2"/>
<evidence type="ECO:0000313" key="3">
    <source>
        <dbReference type="Proteomes" id="UP000298050"/>
    </source>
</evidence>
<dbReference type="EMBL" id="SRLE01000007">
    <property type="protein sequence ID" value="TGD73367.1"/>
    <property type="molecule type" value="Genomic_DNA"/>
</dbReference>
<protein>
    <submittedName>
        <fullName evidence="2">DUF2894 domain-containing protein</fullName>
    </submittedName>
</protein>
<evidence type="ECO:0000313" key="2">
    <source>
        <dbReference type="EMBL" id="TGD73367.1"/>
    </source>
</evidence>
<dbReference type="Pfam" id="PF11445">
    <property type="entry name" value="DUF2894"/>
    <property type="match status" value="1"/>
</dbReference>
<proteinExistence type="predicted"/>
<feature type="region of interest" description="Disordered" evidence="1">
    <location>
        <begin position="1"/>
        <end position="22"/>
    </location>
</feature>
<keyword evidence="3" id="KW-1185">Reference proteome</keyword>
<dbReference type="AlphaFoldDB" id="A0A4Z0M1Q0"/>
<name>A0A4Z0M1Q0_9GAMM</name>
<organism evidence="2 3">
    <name type="scientific">Mangrovimicrobium sediminis</name>
    <dbReference type="NCBI Taxonomy" id="2562682"/>
    <lineage>
        <taxon>Bacteria</taxon>
        <taxon>Pseudomonadati</taxon>
        <taxon>Pseudomonadota</taxon>
        <taxon>Gammaproteobacteria</taxon>
        <taxon>Cellvibrionales</taxon>
        <taxon>Halieaceae</taxon>
        <taxon>Mangrovimicrobium</taxon>
    </lineage>
</organism>
<comment type="caution">
    <text evidence="2">The sequence shown here is derived from an EMBL/GenBank/DDBJ whole genome shotgun (WGS) entry which is preliminary data.</text>
</comment>
<gene>
    <name evidence="2" type="ORF">E4634_10055</name>
</gene>